<evidence type="ECO:0000256" key="1">
    <source>
        <dbReference type="ARBA" id="ARBA00022723"/>
    </source>
</evidence>
<dbReference type="PANTHER" id="PTHR11079:SF161">
    <property type="entry name" value="CMP_DCMP-TYPE DEAMINASE DOMAIN-CONTAINING PROTEIN"/>
    <property type="match status" value="1"/>
</dbReference>
<dbReference type="EMBL" id="QNQT01000003">
    <property type="protein sequence ID" value="RDU37230.1"/>
    <property type="molecule type" value="Genomic_DNA"/>
</dbReference>
<accession>A0A3D8GRX4</accession>
<dbReference type="PROSITE" id="PS00903">
    <property type="entry name" value="CYT_DCMP_DEAMINASES_1"/>
    <property type="match status" value="1"/>
</dbReference>
<sequence length="127" mass="14025">MKWMEYTVELARKNQSEKGGKPFGAVIVKDGEMMAEGVNDVLETHDPTTHAELQAISRASRLLKTDDLTGCEIYASGEPCPMCLSAIYLSNISKAYFANPAEGNPLRKRQFTFTSRSACRMNKGITS</sequence>
<dbReference type="AlphaFoldDB" id="A0A3D8GRX4"/>
<dbReference type="GO" id="GO:0006152">
    <property type="term" value="P:purine nucleoside catabolic process"/>
    <property type="evidence" value="ECO:0007669"/>
    <property type="project" value="TreeGrafter"/>
</dbReference>
<dbReference type="PANTHER" id="PTHR11079">
    <property type="entry name" value="CYTOSINE DEAMINASE FAMILY MEMBER"/>
    <property type="match status" value="1"/>
</dbReference>
<evidence type="ECO:0000256" key="2">
    <source>
        <dbReference type="ARBA" id="ARBA00022833"/>
    </source>
</evidence>
<dbReference type="Proteomes" id="UP000257144">
    <property type="component" value="Unassembled WGS sequence"/>
</dbReference>
<dbReference type="Gene3D" id="3.40.140.10">
    <property type="entry name" value="Cytidine Deaminase, domain 2"/>
    <property type="match status" value="1"/>
</dbReference>
<dbReference type="OrthoDB" id="9802676at2"/>
<evidence type="ECO:0000259" key="3">
    <source>
        <dbReference type="PROSITE" id="PS51747"/>
    </source>
</evidence>
<dbReference type="InterPro" id="IPR016192">
    <property type="entry name" value="APOBEC/CMP_deaminase_Zn-bd"/>
</dbReference>
<organism evidence="4 5">
    <name type="scientific">Neobacillus piezotolerans</name>
    <dbReference type="NCBI Taxonomy" id="2259171"/>
    <lineage>
        <taxon>Bacteria</taxon>
        <taxon>Bacillati</taxon>
        <taxon>Bacillota</taxon>
        <taxon>Bacilli</taxon>
        <taxon>Bacillales</taxon>
        <taxon>Bacillaceae</taxon>
        <taxon>Neobacillus</taxon>
    </lineage>
</organism>
<dbReference type="GO" id="GO:0047974">
    <property type="term" value="F:guanosine deaminase activity"/>
    <property type="evidence" value="ECO:0007669"/>
    <property type="project" value="TreeGrafter"/>
</dbReference>
<dbReference type="InterPro" id="IPR002125">
    <property type="entry name" value="CMP_dCMP_dom"/>
</dbReference>
<dbReference type="InterPro" id="IPR016193">
    <property type="entry name" value="Cytidine_deaminase-like"/>
</dbReference>
<dbReference type="SUPFAM" id="SSF53927">
    <property type="entry name" value="Cytidine deaminase-like"/>
    <property type="match status" value="1"/>
</dbReference>
<keyword evidence="5" id="KW-1185">Reference proteome</keyword>
<dbReference type="GO" id="GO:0008270">
    <property type="term" value="F:zinc ion binding"/>
    <property type="evidence" value="ECO:0007669"/>
    <property type="project" value="InterPro"/>
</dbReference>
<dbReference type="Pfam" id="PF00383">
    <property type="entry name" value="dCMP_cyt_deam_1"/>
    <property type="match status" value="1"/>
</dbReference>
<proteinExistence type="predicted"/>
<reference evidence="4 5" key="1">
    <citation type="submission" date="2018-07" db="EMBL/GenBank/DDBJ databases">
        <title>Bacillus sp. YLB-04 draft genome sequence.</title>
        <authorList>
            <person name="Yu L."/>
            <person name="Tang X."/>
        </authorList>
    </citation>
    <scope>NUCLEOTIDE SEQUENCE [LARGE SCALE GENOMIC DNA]</scope>
    <source>
        <strain evidence="4 5">YLB-04</strain>
    </source>
</reference>
<dbReference type="RefSeq" id="WP_115452057.1">
    <property type="nucleotide sequence ID" value="NZ_QNQT01000003.1"/>
</dbReference>
<comment type="caution">
    <text evidence="4">The sequence shown here is derived from an EMBL/GenBank/DDBJ whole genome shotgun (WGS) entry which is preliminary data.</text>
</comment>
<dbReference type="PROSITE" id="PS51747">
    <property type="entry name" value="CYT_DCMP_DEAMINASES_2"/>
    <property type="match status" value="1"/>
</dbReference>
<name>A0A3D8GRX4_9BACI</name>
<feature type="domain" description="CMP/dCMP-type deaminase" evidence="3">
    <location>
        <begin position="1"/>
        <end position="111"/>
    </location>
</feature>
<keyword evidence="1" id="KW-0479">Metal-binding</keyword>
<protein>
    <submittedName>
        <fullName evidence="4">Nucleoside deaminase</fullName>
    </submittedName>
</protein>
<dbReference type="CDD" id="cd01285">
    <property type="entry name" value="nucleoside_deaminase"/>
    <property type="match status" value="1"/>
</dbReference>
<evidence type="ECO:0000313" key="5">
    <source>
        <dbReference type="Proteomes" id="UP000257144"/>
    </source>
</evidence>
<keyword evidence="2" id="KW-0862">Zinc</keyword>
<gene>
    <name evidence="4" type="ORF">DRW41_09875</name>
</gene>
<evidence type="ECO:0000313" key="4">
    <source>
        <dbReference type="EMBL" id="RDU37230.1"/>
    </source>
</evidence>